<dbReference type="PANTHER" id="PTHR37953">
    <property type="entry name" value="UPF0127 PROTEIN MJ1496"/>
    <property type="match status" value="1"/>
</dbReference>
<reference evidence="3" key="1">
    <citation type="submission" date="2016-10" db="EMBL/GenBank/DDBJ databases">
        <authorList>
            <person name="Varghese N."/>
            <person name="Submissions S."/>
        </authorList>
    </citation>
    <scope>NUCLEOTIDE SEQUENCE [LARGE SCALE GENOMIC DNA]</scope>
    <source>
        <strain evidence="3">DSM 29303</strain>
    </source>
</reference>
<dbReference type="PANTHER" id="PTHR37953:SF1">
    <property type="entry name" value="UPF0127 PROTEIN MJ1496"/>
    <property type="match status" value="1"/>
</dbReference>
<organism evidence="2 3">
    <name type="scientific">Paracoccus sanguinis</name>
    <dbReference type="NCBI Taxonomy" id="1545044"/>
    <lineage>
        <taxon>Bacteria</taxon>
        <taxon>Pseudomonadati</taxon>
        <taxon>Pseudomonadota</taxon>
        <taxon>Alphaproteobacteria</taxon>
        <taxon>Rhodobacterales</taxon>
        <taxon>Paracoccaceae</taxon>
        <taxon>Paracoccus</taxon>
    </lineage>
</organism>
<keyword evidence="1" id="KW-0732">Signal</keyword>
<sequence>MRRAGRLGAGVLAAGLTLWAPAAFAASCAPGTALLTTAEGRAIPVTVEIADDAAERAQGLMGRRTLPPGHGMLFVYETPRPASFWMKDTLIPLDMLFFDAAGRLRHVHPQATPLDLTPISGAAPGDPDPDRLLVLELGGGEAARLGLGPGAVLTHPAVPQAGAAAPCR</sequence>
<gene>
    <name evidence="2" type="ORF">SAMN05444276_10255</name>
</gene>
<keyword evidence="3" id="KW-1185">Reference proteome</keyword>
<dbReference type="RefSeq" id="WP_052176619.1">
    <property type="nucleotide sequence ID" value="NZ_FNNA01000002.1"/>
</dbReference>
<dbReference type="PROSITE" id="PS51257">
    <property type="entry name" value="PROKAR_LIPOPROTEIN"/>
    <property type="match status" value="1"/>
</dbReference>
<evidence type="ECO:0000313" key="3">
    <source>
        <dbReference type="Proteomes" id="UP000182944"/>
    </source>
</evidence>
<dbReference type="OrthoDB" id="9808290at2"/>
<evidence type="ECO:0008006" key="4">
    <source>
        <dbReference type="Google" id="ProtNLM"/>
    </source>
</evidence>
<dbReference type="InterPro" id="IPR003795">
    <property type="entry name" value="DUF192"/>
</dbReference>
<dbReference type="AlphaFoldDB" id="A0A1H2W6P2"/>
<dbReference type="Proteomes" id="UP000182944">
    <property type="component" value="Unassembled WGS sequence"/>
</dbReference>
<dbReference type="Pfam" id="PF02643">
    <property type="entry name" value="DUF192"/>
    <property type="match status" value="1"/>
</dbReference>
<feature type="chain" id="PRO_5010332632" description="DUF192 domain-containing protein" evidence="1">
    <location>
        <begin position="26"/>
        <end position="168"/>
    </location>
</feature>
<dbReference type="STRING" id="1545044.SAMN05444276_10255"/>
<accession>A0A1H2W6P2</accession>
<dbReference type="Gene3D" id="2.60.120.1140">
    <property type="entry name" value="Protein of unknown function DUF192"/>
    <property type="match status" value="1"/>
</dbReference>
<dbReference type="InterPro" id="IPR038695">
    <property type="entry name" value="Saro_0823-like_sf"/>
</dbReference>
<proteinExistence type="predicted"/>
<evidence type="ECO:0000256" key="1">
    <source>
        <dbReference type="SAM" id="SignalP"/>
    </source>
</evidence>
<evidence type="ECO:0000313" key="2">
    <source>
        <dbReference type="EMBL" id="SDW76208.1"/>
    </source>
</evidence>
<name>A0A1H2W6P2_9RHOB</name>
<feature type="signal peptide" evidence="1">
    <location>
        <begin position="1"/>
        <end position="25"/>
    </location>
</feature>
<protein>
    <recommendedName>
        <fullName evidence="4">DUF192 domain-containing protein</fullName>
    </recommendedName>
</protein>
<dbReference type="EMBL" id="FNNA01000002">
    <property type="protein sequence ID" value="SDW76208.1"/>
    <property type="molecule type" value="Genomic_DNA"/>
</dbReference>